<dbReference type="Proteomes" id="UP000221538">
    <property type="component" value="Unassembled WGS sequence"/>
</dbReference>
<dbReference type="EMBL" id="BEWI01000032">
    <property type="protein sequence ID" value="GAY24305.1"/>
    <property type="molecule type" value="Genomic_DNA"/>
</dbReference>
<proteinExistence type="predicted"/>
<gene>
    <name evidence="1" type="ORF">SFOMI_4885</name>
</gene>
<reference evidence="1 2" key="1">
    <citation type="journal article" date="2013" name="Biodegradation">
        <title>Occurrence of 4-tert-butylphenol (4-t-BP) biodegradation in an aquatic sample caused by the presence of Spirodela polyrrhiza and isolation of a 4-t-BP-utilizing bacterium.</title>
        <authorList>
            <person name="Ogata Y."/>
            <person name="Toyama T."/>
            <person name="Yu N."/>
            <person name="Wang X."/>
            <person name="Sei K."/>
            <person name="Ike M."/>
        </authorList>
    </citation>
    <scope>NUCLEOTIDE SEQUENCE [LARGE SCALE GENOMIC DNA]</scope>
    <source>
        <strain evidence="1 2">OMI</strain>
    </source>
</reference>
<accession>A0A292ZN73</accession>
<evidence type="ECO:0000313" key="1">
    <source>
        <dbReference type="EMBL" id="GAY24305.1"/>
    </source>
</evidence>
<name>A0A292ZN73_SPHSA</name>
<protein>
    <submittedName>
        <fullName evidence="1">Uncharacterized protein</fullName>
    </submittedName>
</protein>
<reference evidence="1 2" key="2">
    <citation type="journal article" date="2013" name="Environ. Sci. Technol.">
        <title>The 4-tert-butylphenol-utilizing bacterium Sphingobium fuliginis OMI can degrade bisphenols via phenolic ring hydroxylation and meta-cleavage pathway.</title>
        <authorList>
            <person name="Ogata Y."/>
            <person name="Goda S."/>
            <person name="Toyama T."/>
            <person name="Sei K."/>
            <person name="Ike M."/>
        </authorList>
    </citation>
    <scope>NUCLEOTIDE SEQUENCE [LARGE SCALE GENOMIC DNA]</scope>
    <source>
        <strain evidence="1 2">OMI</strain>
    </source>
</reference>
<evidence type="ECO:0000313" key="2">
    <source>
        <dbReference type="Proteomes" id="UP000221538"/>
    </source>
</evidence>
<organism evidence="1 2">
    <name type="scientific">Sphingobium fuliginis (strain ATCC 27551)</name>
    <dbReference type="NCBI Taxonomy" id="336203"/>
    <lineage>
        <taxon>Bacteria</taxon>
        <taxon>Pseudomonadati</taxon>
        <taxon>Pseudomonadota</taxon>
        <taxon>Alphaproteobacteria</taxon>
        <taxon>Sphingomonadales</taxon>
        <taxon>Sphingomonadaceae</taxon>
        <taxon>Sphingobium</taxon>
    </lineage>
</organism>
<dbReference type="AlphaFoldDB" id="A0A292ZN73"/>
<sequence>MPRRSAADILHLFSMTEWKVHPQPLCSSFFRAIVALMSQWREVFL</sequence>
<comment type="caution">
    <text evidence="1">The sequence shown here is derived from an EMBL/GenBank/DDBJ whole genome shotgun (WGS) entry which is preliminary data.</text>
</comment>